<sequence>MASATVEKEFYLHTYEQLIERLGKEAATAKAEFYIEFLQKYPGVKVLVNCPLLKTYQSNPK</sequence>
<evidence type="ECO:0000313" key="2">
    <source>
        <dbReference type="Proteomes" id="UP000480178"/>
    </source>
</evidence>
<organism evidence="1 2">
    <name type="scientific">Rhodocytophaga rosea</name>
    <dbReference type="NCBI Taxonomy" id="2704465"/>
    <lineage>
        <taxon>Bacteria</taxon>
        <taxon>Pseudomonadati</taxon>
        <taxon>Bacteroidota</taxon>
        <taxon>Cytophagia</taxon>
        <taxon>Cytophagales</taxon>
        <taxon>Rhodocytophagaceae</taxon>
        <taxon>Rhodocytophaga</taxon>
    </lineage>
</organism>
<accession>A0A6C0GLW0</accession>
<dbReference type="EMBL" id="CP048222">
    <property type="protein sequence ID" value="QHT68989.1"/>
    <property type="molecule type" value="Genomic_DNA"/>
</dbReference>
<name>A0A6C0GLW0_9BACT</name>
<dbReference type="Proteomes" id="UP000480178">
    <property type="component" value="Chromosome"/>
</dbReference>
<dbReference type="RefSeq" id="WP_162444984.1">
    <property type="nucleotide sequence ID" value="NZ_CP048222.1"/>
</dbReference>
<dbReference type="AlphaFoldDB" id="A0A6C0GLW0"/>
<reference evidence="1 2" key="1">
    <citation type="submission" date="2020-01" db="EMBL/GenBank/DDBJ databases">
        <authorList>
            <person name="Kim M.K."/>
        </authorList>
    </citation>
    <scope>NUCLEOTIDE SEQUENCE [LARGE SCALE GENOMIC DNA]</scope>
    <source>
        <strain evidence="1 2">172606-1</strain>
    </source>
</reference>
<protein>
    <submittedName>
        <fullName evidence="1">Uncharacterized protein</fullName>
    </submittedName>
</protein>
<evidence type="ECO:0000313" key="1">
    <source>
        <dbReference type="EMBL" id="QHT68989.1"/>
    </source>
</evidence>
<proteinExistence type="predicted"/>
<gene>
    <name evidence="1" type="ORF">GXP67_21205</name>
</gene>
<dbReference type="KEGG" id="rhoz:GXP67_21205"/>
<keyword evidence="2" id="KW-1185">Reference proteome</keyword>